<dbReference type="RefSeq" id="WP_007017616.1">
    <property type="nucleotide sequence ID" value="NZ_CH724114.1"/>
</dbReference>
<comment type="caution">
    <text evidence="2">The sequence shown here is derived from an EMBL/GenBank/DDBJ whole genome shotgun (WGS) entry which is preliminary data.</text>
</comment>
<gene>
    <name evidence="2" type="ORF">RED65_00690</name>
</gene>
<proteinExistence type="predicted"/>
<keyword evidence="3" id="KW-1185">Reference proteome</keyword>
<feature type="chain" id="PRO_5004194580" evidence="1">
    <location>
        <begin position="24"/>
        <end position="419"/>
    </location>
</feature>
<sequence length="419" mass="47535">MSMCVGKSAIAMVLLVTTSVTQARTDVLGQVDYELTAYAEDATYGPDAGLKNSVALRGEVYQDWDDGYQSITFKPFYRWDENDEERTHGDIRELIWHKVGLGYELKAGIGKVFWGVTESAHLVDIINQTDLVESIDGEQKLGQPMIQLLLERDWGNLDLFVLPYQRERTLPGQDGRLSGGLAYDDTQYESDQEQSHVAVAGRYYTYIDQLEYAFSVFHGTSREPVLGVSQLSGNVVPYYPLINQLGLEVQYLDEGWAWKLESIYRDGMPEYSIEQFGQRLAVLQTPSGLQVADDEAYWSSVAGFEYTQVGVFDSRIDLGWVAEHLYDSRQAKASLSAFEHDVLLGTRWSFNDAEESTLLVGMLYDYEYQDYGLSLEGSTRLDNRLSVDVEARVFAPSSQNPQFGLRDDDFIEITLQYYF</sequence>
<evidence type="ECO:0000313" key="2">
    <source>
        <dbReference type="EMBL" id="EAT13232.1"/>
    </source>
</evidence>
<accession>Q1N546</accession>
<dbReference type="OrthoDB" id="1188513at2"/>
<name>Q1N546_9GAMM</name>
<evidence type="ECO:0000313" key="3">
    <source>
        <dbReference type="Proteomes" id="UP000004263"/>
    </source>
</evidence>
<dbReference type="EMBL" id="AAQH01000002">
    <property type="protein sequence ID" value="EAT13232.1"/>
    <property type="molecule type" value="Genomic_DNA"/>
</dbReference>
<dbReference type="AlphaFoldDB" id="Q1N546"/>
<feature type="signal peptide" evidence="1">
    <location>
        <begin position="1"/>
        <end position="23"/>
    </location>
</feature>
<protein>
    <submittedName>
        <fullName evidence="2">Uncharacterized protein</fullName>
    </submittedName>
</protein>
<reference evidence="2 3" key="1">
    <citation type="submission" date="2006-03" db="EMBL/GenBank/DDBJ databases">
        <authorList>
            <person name="Pinhassi J."/>
            <person name="Pedros-Alio C."/>
            <person name="Ferriera S."/>
            <person name="Johnson J."/>
            <person name="Kravitz S."/>
            <person name="Halpern A."/>
            <person name="Remington K."/>
            <person name="Beeson K."/>
            <person name="Tran B."/>
            <person name="Rogers Y.-H."/>
            <person name="Friedman R."/>
            <person name="Venter J.C."/>
        </authorList>
    </citation>
    <scope>NUCLEOTIDE SEQUENCE [LARGE SCALE GENOMIC DNA]</scope>
    <source>
        <strain evidence="2 3">RED65</strain>
    </source>
</reference>
<organism evidence="2 3">
    <name type="scientific">Bermanella marisrubri</name>
    <dbReference type="NCBI Taxonomy" id="207949"/>
    <lineage>
        <taxon>Bacteria</taxon>
        <taxon>Pseudomonadati</taxon>
        <taxon>Pseudomonadota</taxon>
        <taxon>Gammaproteobacteria</taxon>
        <taxon>Oceanospirillales</taxon>
        <taxon>Oceanospirillaceae</taxon>
        <taxon>Bermanella</taxon>
    </lineage>
</organism>
<dbReference type="Proteomes" id="UP000004263">
    <property type="component" value="Unassembled WGS sequence"/>
</dbReference>
<dbReference type="HOGENOM" id="CLU_044829_0_0_6"/>
<evidence type="ECO:0000256" key="1">
    <source>
        <dbReference type="SAM" id="SignalP"/>
    </source>
</evidence>
<keyword evidence="1" id="KW-0732">Signal</keyword>
<dbReference type="STRING" id="207949.RED65_00690"/>